<reference evidence="3" key="2">
    <citation type="submission" date="2020-09" db="EMBL/GenBank/DDBJ databases">
        <authorList>
            <person name="Sun Q."/>
            <person name="Zhou Y."/>
        </authorList>
    </citation>
    <scope>NUCLEOTIDE SEQUENCE</scope>
    <source>
        <strain evidence="3">CGMCC 1.15330</strain>
    </source>
</reference>
<dbReference type="Gene3D" id="3.40.630.10">
    <property type="entry name" value="Zn peptidases"/>
    <property type="match status" value="1"/>
</dbReference>
<dbReference type="PANTHER" id="PTHR12147">
    <property type="entry name" value="METALLOPEPTIDASE M28 FAMILY MEMBER"/>
    <property type="match status" value="1"/>
</dbReference>
<organism evidence="3 4">
    <name type="scientific">Sphingomonas metalli</name>
    <dbReference type="NCBI Taxonomy" id="1779358"/>
    <lineage>
        <taxon>Bacteria</taxon>
        <taxon>Pseudomonadati</taxon>
        <taxon>Pseudomonadota</taxon>
        <taxon>Alphaproteobacteria</taxon>
        <taxon>Sphingomonadales</taxon>
        <taxon>Sphingomonadaceae</taxon>
        <taxon>Sphingomonas</taxon>
    </lineage>
</organism>
<dbReference type="AlphaFoldDB" id="A0A916WVU5"/>
<dbReference type="Proteomes" id="UP000623067">
    <property type="component" value="Unassembled WGS sequence"/>
</dbReference>
<evidence type="ECO:0000313" key="4">
    <source>
        <dbReference type="Proteomes" id="UP000623067"/>
    </source>
</evidence>
<dbReference type="PANTHER" id="PTHR12147:SF26">
    <property type="entry name" value="PEPTIDASE M28 DOMAIN-CONTAINING PROTEIN"/>
    <property type="match status" value="1"/>
</dbReference>
<keyword evidence="1" id="KW-0732">Signal</keyword>
<evidence type="ECO:0000313" key="3">
    <source>
        <dbReference type="EMBL" id="GGB38107.1"/>
    </source>
</evidence>
<dbReference type="RefSeq" id="WP_188659531.1">
    <property type="nucleotide sequence ID" value="NZ_BMIH01000004.1"/>
</dbReference>
<gene>
    <name evidence="3" type="ORF">GCM10011380_29350</name>
</gene>
<dbReference type="InterPro" id="IPR007484">
    <property type="entry name" value="Peptidase_M28"/>
</dbReference>
<proteinExistence type="predicted"/>
<dbReference type="SUPFAM" id="SSF53187">
    <property type="entry name" value="Zn-dependent exopeptidases"/>
    <property type="match status" value="1"/>
</dbReference>
<dbReference type="GO" id="GO:0008235">
    <property type="term" value="F:metalloexopeptidase activity"/>
    <property type="evidence" value="ECO:0007669"/>
    <property type="project" value="InterPro"/>
</dbReference>
<feature type="domain" description="Peptidase M28" evidence="2">
    <location>
        <begin position="288"/>
        <end position="503"/>
    </location>
</feature>
<keyword evidence="3" id="KW-0031">Aminopeptidase</keyword>
<protein>
    <submittedName>
        <fullName evidence="3">Aminopeptidase</fullName>
    </submittedName>
</protein>
<dbReference type="Pfam" id="PF04389">
    <property type="entry name" value="Peptidase_M28"/>
    <property type="match status" value="1"/>
</dbReference>
<comment type="caution">
    <text evidence="3">The sequence shown here is derived from an EMBL/GenBank/DDBJ whole genome shotgun (WGS) entry which is preliminary data.</text>
</comment>
<dbReference type="InterPro" id="IPR046450">
    <property type="entry name" value="PA_dom_sf"/>
</dbReference>
<evidence type="ECO:0000256" key="1">
    <source>
        <dbReference type="SAM" id="SignalP"/>
    </source>
</evidence>
<keyword evidence="3" id="KW-0378">Hydrolase</keyword>
<feature type="signal peptide" evidence="1">
    <location>
        <begin position="1"/>
        <end position="19"/>
    </location>
</feature>
<dbReference type="SUPFAM" id="SSF52025">
    <property type="entry name" value="PA domain"/>
    <property type="match status" value="1"/>
</dbReference>
<dbReference type="EMBL" id="BMIH01000004">
    <property type="protein sequence ID" value="GGB38107.1"/>
    <property type="molecule type" value="Genomic_DNA"/>
</dbReference>
<reference evidence="3" key="1">
    <citation type="journal article" date="2014" name="Int. J. Syst. Evol. Microbiol.">
        <title>Complete genome sequence of Corynebacterium casei LMG S-19264T (=DSM 44701T), isolated from a smear-ripened cheese.</title>
        <authorList>
            <consortium name="US DOE Joint Genome Institute (JGI-PGF)"/>
            <person name="Walter F."/>
            <person name="Albersmeier A."/>
            <person name="Kalinowski J."/>
            <person name="Ruckert C."/>
        </authorList>
    </citation>
    <scope>NUCLEOTIDE SEQUENCE</scope>
    <source>
        <strain evidence="3">CGMCC 1.15330</strain>
    </source>
</reference>
<evidence type="ECO:0000259" key="2">
    <source>
        <dbReference type="Pfam" id="PF04389"/>
    </source>
</evidence>
<sequence>MRRLLWLSLLLAAPLAAQTVPPEAEAIHADVARLAADDLRGREAGTPDFDAAARYVVARMAAAGLRPGAGRGQWLQPVPLALTVATAPPTLVLTRNGSSTALAQGTDVVAVPPPGRRRTALDGRIVFAGLGVVDPTRGRDDFAGLDVKGAIVVLLQSRPDDVPPAVAAHLGNPRQRARLAAARGAKGVLFLAAPALADPAGFAAYAAQQASARRMTWLTPGGTPRDEGAPALGTLSYAGAEKLFAGSALSLPAVLAAEHAGTAIPRGPLPGTLRFAAAARVEKRPSANVVGLLPGSDPALAGEYVVMSAHLDHLGMVTGADGATHVAHGVQDNAIGVALMLDVARRFQAERIRPRRPILFVALTGEEKGLLGSDYFATRPPVPRGAIVADLNLDMPVLLAPLRDVVAHGGDRSSLGPIVAAAAADVGLTVAPDWEPEQGRFARSDQYSFAIHGIPAVSLKAGPAGGSDTVQRDFARTRYHTPEDDLAHPVEWTAAPLFARLNAAILRRIADADRRPHWNPGDVFGAGVR</sequence>
<dbReference type="Gene3D" id="3.50.30.30">
    <property type="match status" value="1"/>
</dbReference>
<accession>A0A916WVU5</accession>
<dbReference type="GO" id="GO:0004177">
    <property type="term" value="F:aminopeptidase activity"/>
    <property type="evidence" value="ECO:0007669"/>
    <property type="project" value="UniProtKB-KW"/>
</dbReference>
<keyword evidence="4" id="KW-1185">Reference proteome</keyword>
<feature type="chain" id="PRO_5037678552" evidence="1">
    <location>
        <begin position="20"/>
        <end position="529"/>
    </location>
</feature>
<dbReference type="GO" id="GO:0006508">
    <property type="term" value="P:proteolysis"/>
    <property type="evidence" value="ECO:0007669"/>
    <property type="project" value="InterPro"/>
</dbReference>
<name>A0A916WVU5_9SPHN</name>
<dbReference type="InterPro" id="IPR045175">
    <property type="entry name" value="M28_fam"/>
</dbReference>
<keyword evidence="3" id="KW-0645">Protease</keyword>